<dbReference type="InterPro" id="IPR018392">
    <property type="entry name" value="LysM"/>
</dbReference>
<dbReference type="SMART" id="SM00257">
    <property type="entry name" value="LysM"/>
    <property type="match status" value="1"/>
</dbReference>
<sequence length="492" mass="50968">MPGAGFQLRRWWPAGAAVIAIGSAAFWLSERPERGLDDTTNGDDMLSAVTEPADVSEDGATSDDAGDEVALAAPTADRTVPSAEPTPDLPDTKEGPSFDLVRVEPDGRAQVAGRGAPNASVEILVDGQVAGEASSGGDGSFFAMLDLGAMGQARELTLRTTDATGVEEVSRQTVLIAPAQPATGERPEGDAPSTLAAAPEIDAASRIVRPGDAGAVPETGETARSERAEAARDERDDAVPIAAGVEQEDGTEPVEAVASAQGNAAGDGPGGTEAAAEQAVVQTDTGVSDVPATPEAPGAGTANAPEAVDGADPASAGPTVLLAEDRGVRVLQRPDRPEAQSVVIDTISYDAAGEVVLSGRGKGRGFVRVYLDNRAIRTSEISADGSWQAELPTVERRVYTLRVDEIGDDGAVVSRVETPFRPEAPEALARLVEGPDGTRNSVVTVQPGFTLWQIARENYGQGMLYVRVFDANSDKIRDPDLIYPGQVFTVPE</sequence>
<keyword evidence="4" id="KW-1185">Reference proteome</keyword>
<dbReference type="PANTHER" id="PTHR34700">
    <property type="entry name" value="POTASSIUM BINDING PROTEIN KBP"/>
    <property type="match status" value="1"/>
</dbReference>
<dbReference type="EMBL" id="FOGU01000001">
    <property type="protein sequence ID" value="SER52948.1"/>
    <property type="molecule type" value="Genomic_DNA"/>
</dbReference>
<evidence type="ECO:0000313" key="3">
    <source>
        <dbReference type="EMBL" id="SER52948.1"/>
    </source>
</evidence>
<evidence type="ECO:0000256" key="1">
    <source>
        <dbReference type="SAM" id="MobiDB-lite"/>
    </source>
</evidence>
<accession>A0A1H9PXU6</accession>
<organism evidence="3 4">
    <name type="scientific">Tranquillimonas rosea</name>
    <dbReference type="NCBI Taxonomy" id="641238"/>
    <lineage>
        <taxon>Bacteria</taxon>
        <taxon>Pseudomonadati</taxon>
        <taxon>Pseudomonadota</taxon>
        <taxon>Alphaproteobacteria</taxon>
        <taxon>Rhodobacterales</taxon>
        <taxon>Roseobacteraceae</taxon>
        <taxon>Tranquillimonas</taxon>
    </lineage>
</organism>
<dbReference type="PROSITE" id="PS51782">
    <property type="entry name" value="LYSM"/>
    <property type="match status" value="1"/>
</dbReference>
<feature type="domain" description="LysM" evidence="2">
    <location>
        <begin position="441"/>
        <end position="490"/>
    </location>
</feature>
<dbReference type="InterPro" id="IPR052196">
    <property type="entry name" value="Bact_Kbp"/>
</dbReference>
<reference evidence="3 4" key="1">
    <citation type="submission" date="2016-10" db="EMBL/GenBank/DDBJ databases">
        <authorList>
            <person name="de Groot N.N."/>
        </authorList>
    </citation>
    <scope>NUCLEOTIDE SEQUENCE [LARGE SCALE GENOMIC DNA]</scope>
    <source>
        <strain evidence="3 4">DSM 23042</strain>
    </source>
</reference>
<dbReference type="CDD" id="cd00118">
    <property type="entry name" value="LysM"/>
    <property type="match status" value="1"/>
</dbReference>
<evidence type="ECO:0000313" key="4">
    <source>
        <dbReference type="Proteomes" id="UP000198885"/>
    </source>
</evidence>
<dbReference type="PANTHER" id="PTHR34700:SF4">
    <property type="entry name" value="PHAGE-LIKE ELEMENT PBSX PROTEIN XKDP"/>
    <property type="match status" value="1"/>
</dbReference>
<name>A0A1H9PXU6_9RHOB</name>
<dbReference type="Proteomes" id="UP000198885">
    <property type="component" value="Unassembled WGS sequence"/>
</dbReference>
<dbReference type="Pfam" id="PF01476">
    <property type="entry name" value="LysM"/>
    <property type="match status" value="1"/>
</dbReference>
<proteinExistence type="predicted"/>
<dbReference type="AlphaFoldDB" id="A0A1H9PXU6"/>
<feature type="compositionally biased region" description="Basic and acidic residues" evidence="1">
    <location>
        <begin position="90"/>
        <end position="99"/>
    </location>
</feature>
<gene>
    <name evidence="3" type="ORF">SAMN04490244_101384</name>
</gene>
<dbReference type="InterPro" id="IPR036779">
    <property type="entry name" value="LysM_dom_sf"/>
</dbReference>
<feature type="compositionally biased region" description="Acidic residues" evidence="1">
    <location>
        <begin position="54"/>
        <end position="67"/>
    </location>
</feature>
<dbReference type="Gene3D" id="3.10.350.10">
    <property type="entry name" value="LysM domain"/>
    <property type="match status" value="1"/>
</dbReference>
<protein>
    <submittedName>
        <fullName evidence="3">LysM domain-containing protein</fullName>
    </submittedName>
</protein>
<dbReference type="STRING" id="641238.SAMN04490244_101384"/>
<evidence type="ECO:0000259" key="2">
    <source>
        <dbReference type="PROSITE" id="PS51782"/>
    </source>
</evidence>
<feature type="region of interest" description="Disordered" evidence="1">
    <location>
        <begin position="205"/>
        <end position="275"/>
    </location>
</feature>
<feature type="compositionally biased region" description="Basic and acidic residues" evidence="1">
    <location>
        <begin position="221"/>
        <end position="238"/>
    </location>
</feature>
<feature type="region of interest" description="Disordered" evidence="1">
    <location>
        <begin position="33"/>
        <end position="99"/>
    </location>
</feature>